<evidence type="ECO:0000313" key="2">
    <source>
        <dbReference type="Proteomes" id="UP001166286"/>
    </source>
</evidence>
<gene>
    <name evidence="1" type="ORF">JMJ35_000421</name>
</gene>
<protein>
    <submittedName>
        <fullName evidence="1">Uncharacterized protein</fullName>
    </submittedName>
</protein>
<name>A0AA39RBA8_9LECA</name>
<dbReference type="AlphaFoldDB" id="A0AA39RBA8"/>
<keyword evidence="2" id="KW-1185">Reference proteome</keyword>
<evidence type="ECO:0000313" key="1">
    <source>
        <dbReference type="EMBL" id="KAK0517266.1"/>
    </source>
</evidence>
<sequence>MSPNPTIDLTATLTTTTVSLSHASPDSPPISLNLLLRLQNSPKPITIALDPSAFSPKPANFYRSYYHLTSLSTGLHPRQMRVHGLIGGHQTIQDPETELLTLYPDSPPIELSIPLGISASASYTEKKDQGADTLPYLAIAATPLAGLELGERYRVELKDWQGEFPGYAWWWDWGEKKEILEARGVGEGPMTVKVIQSAFSESQLRVRMGEGPVMEVVE</sequence>
<organism evidence="1 2">
    <name type="scientific">Cladonia borealis</name>
    <dbReference type="NCBI Taxonomy" id="184061"/>
    <lineage>
        <taxon>Eukaryota</taxon>
        <taxon>Fungi</taxon>
        <taxon>Dikarya</taxon>
        <taxon>Ascomycota</taxon>
        <taxon>Pezizomycotina</taxon>
        <taxon>Lecanoromycetes</taxon>
        <taxon>OSLEUM clade</taxon>
        <taxon>Lecanoromycetidae</taxon>
        <taxon>Lecanorales</taxon>
        <taxon>Lecanorineae</taxon>
        <taxon>Cladoniaceae</taxon>
        <taxon>Cladonia</taxon>
    </lineage>
</organism>
<dbReference type="Proteomes" id="UP001166286">
    <property type="component" value="Unassembled WGS sequence"/>
</dbReference>
<dbReference type="EMBL" id="JAFEKC020000001">
    <property type="protein sequence ID" value="KAK0517266.1"/>
    <property type="molecule type" value="Genomic_DNA"/>
</dbReference>
<accession>A0AA39RBA8</accession>
<reference evidence="1" key="1">
    <citation type="submission" date="2023-03" db="EMBL/GenBank/DDBJ databases">
        <title>Complete genome of Cladonia borealis.</title>
        <authorList>
            <person name="Park H."/>
        </authorList>
    </citation>
    <scope>NUCLEOTIDE SEQUENCE</scope>
    <source>
        <strain evidence="1">ANT050790</strain>
    </source>
</reference>
<comment type="caution">
    <text evidence="1">The sequence shown here is derived from an EMBL/GenBank/DDBJ whole genome shotgun (WGS) entry which is preliminary data.</text>
</comment>
<proteinExistence type="predicted"/>